<reference evidence="1 2" key="1">
    <citation type="submission" date="2024-02" db="EMBL/GenBank/DDBJ databases">
        <title>High-quality chromosome-scale genome assembly of Pensacola bahiagrass (Paspalum notatum Flugge var. saurae).</title>
        <authorList>
            <person name="Vega J.M."/>
            <person name="Podio M."/>
            <person name="Orjuela J."/>
            <person name="Siena L.A."/>
            <person name="Pessino S.C."/>
            <person name="Combes M.C."/>
            <person name="Mariac C."/>
            <person name="Albertini E."/>
            <person name="Pupilli F."/>
            <person name="Ortiz J.P.A."/>
            <person name="Leblanc O."/>
        </authorList>
    </citation>
    <scope>NUCLEOTIDE SEQUENCE [LARGE SCALE GENOMIC DNA]</scope>
    <source>
        <strain evidence="1">R1</strain>
        <tissue evidence="1">Leaf</tissue>
    </source>
</reference>
<evidence type="ECO:0000313" key="1">
    <source>
        <dbReference type="EMBL" id="WVZ70866.1"/>
    </source>
</evidence>
<dbReference type="EMBL" id="CP144748">
    <property type="protein sequence ID" value="WVZ70866.1"/>
    <property type="molecule type" value="Genomic_DNA"/>
</dbReference>
<gene>
    <name evidence="1" type="ORF">U9M48_019499</name>
</gene>
<accession>A0AAQ3WRK9</accession>
<dbReference type="AlphaFoldDB" id="A0AAQ3WRK9"/>
<organism evidence="1 2">
    <name type="scientific">Paspalum notatum var. saurae</name>
    <dbReference type="NCBI Taxonomy" id="547442"/>
    <lineage>
        <taxon>Eukaryota</taxon>
        <taxon>Viridiplantae</taxon>
        <taxon>Streptophyta</taxon>
        <taxon>Embryophyta</taxon>
        <taxon>Tracheophyta</taxon>
        <taxon>Spermatophyta</taxon>
        <taxon>Magnoliopsida</taxon>
        <taxon>Liliopsida</taxon>
        <taxon>Poales</taxon>
        <taxon>Poaceae</taxon>
        <taxon>PACMAD clade</taxon>
        <taxon>Panicoideae</taxon>
        <taxon>Andropogonodae</taxon>
        <taxon>Paspaleae</taxon>
        <taxon>Paspalinae</taxon>
        <taxon>Paspalum</taxon>
    </lineage>
</organism>
<name>A0AAQ3WRK9_PASNO</name>
<proteinExistence type="predicted"/>
<protein>
    <submittedName>
        <fullName evidence="1">Uncharacterized protein</fullName>
    </submittedName>
</protein>
<evidence type="ECO:0000313" key="2">
    <source>
        <dbReference type="Proteomes" id="UP001341281"/>
    </source>
</evidence>
<dbReference type="Proteomes" id="UP001341281">
    <property type="component" value="Chromosome 04"/>
</dbReference>
<sequence length="62" mass="7264">MQRFRADGFIGKEQRMEAELGIRPSFVEVFIWGHQGLDPENPEVLCNEQVTERLAKYKEQVI</sequence>
<keyword evidence="2" id="KW-1185">Reference proteome</keyword>